<dbReference type="AlphaFoldDB" id="A0A1L9NZK9"/>
<dbReference type="InterPro" id="IPR036909">
    <property type="entry name" value="Cyt_c-like_dom_sf"/>
</dbReference>
<evidence type="ECO:0000259" key="9">
    <source>
        <dbReference type="PROSITE" id="PS51007"/>
    </source>
</evidence>
<dbReference type="Proteomes" id="UP000184514">
    <property type="component" value="Unassembled WGS sequence"/>
</dbReference>
<protein>
    <submittedName>
        <fullName evidence="10">Cytochrome c6</fullName>
    </submittedName>
</protein>
<dbReference type="PANTHER" id="PTHR35008">
    <property type="entry name" value="BLL4482 PROTEIN-RELATED"/>
    <property type="match status" value="1"/>
</dbReference>
<organism evidence="10 11">
    <name type="scientific">Planktotalea frisia</name>
    <dbReference type="NCBI Taxonomy" id="696762"/>
    <lineage>
        <taxon>Bacteria</taxon>
        <taxon>Pseudomonadati</taxon>
        <taxon>Pseudomonadota</taxon>
        <taxon>Alphaproteobacteria</taxon>
        <taxon>Rhodobacterales</taxon>
        <taxon>Paracoccaceae</taxon>
        <taxon>Planktotalea</taxon>
    </lineage>
</organism>
<evidence type="ECO:0000256" key="2">
    <source>
        <dbReference type="ARBA" id="ARBA00022448"/>
    </source>
</evidence>
<proteinExistence type="predicted"/>
<evidence type="ECO:0000313" key="10">
    <source>
        <dbReference type="EMBL" id="OJI94652.1"/>
    </source>
</evidence>
<keyword evidence="5 8" id="KW-0479">Metal-binding</keyword>
<evidence type="ECO:0000313" key="11">
    <source>
        <dbReference type="Proteomes" id="UP000184514"/>
    </source>
</evidence>
<evidence type="ECO:0000256" key="1">
    <source>
        <dbReference type="ARBA" id="ARBA00001926"/>
    </source>
</evidence>
<dbReference type="PRINTS" id="PR00605">
    <property type="entry name" value="CYTCHROMECIC"/>
</dbReference>
<keyword evidence="3 8" id="KW-0349">Heme</keyword>
<reference evidence="10 11" key="1">
    <citation type="submission" date="2016-10" db="EMBL/GenBank/DDBJ databases">
        <title>Genome sequence of Planktotalea frisia SH6-1.</title>
        <authorList>
            <person name="Poehlein A."/>
            <person name="Bakenhus I."/>
            <person name="Voget S."/>
            <person name="Brinkhoff T."/>
            <person name="Simon M."/>
        </authorList>
    </citation>
    <scope>NUCLEOTIDE SEQUENCE [LARGE SCALE GENOMIC DNA]</scope>
    <source>
        <strain evidence="10 11">SH6-1</strain>
    </source>
</reference>
<evidence type="ECO:0000256" key="7">
    <source>
        <dbReference type="ARBA" id="ARBA00023004"/>
    </source>
</evidence>
<keyword evidence="6" id="KW-0249">Electron transport</keyword>
<evidence type="ECO:0000256" key="3">
    <source>
        <dbReference type="ARBA" id="ARBA00022617"/>
    </source>
</evidence>
<dbReference type="SUPFAM" id="SSF46626">
    <property type="entry name" value="Cytochrome c"/>
    <property type="match status" value="1"/>
</dbReference>
<keyword evidence="11" id="KW-1185">Reference proteome</keyword>
<dbReference type="InterPro" id="IPR051459">
    <property type="entry name" value="Cytochrome_c-type_DH"/>
</dbReference>
<sequence>MMTRSAYLGLGLAGVAAVAAFLWTEIGDAPLSSNSASAGPVDIAAGEILYAENCAACHGANLEGEEDWRTPREDGSLPAPPHDATGHTWHHPDSMLFTYTKQGGQATLAAQGIEFNSGMPGFGEQLSDEDIWNILAYIKSIWPERERAAQADRTAQDIASKGDG</sequence>
<dbReference type="InterPro" id="IPR008168">
    <property type="entry name" value="Cyt_C_IC"/>
</dbReference>
<evidence type="ECO:0000256" key="8">
    <source>
        <dbReference type="PROSITE-ProRule" id="PRU00433"/>
    </source>
</evidence>
<evidence type="ECO:0000256" key="4">
    <source>
        <dbReference type="ARBA" id="ARBA00022660"/>
    </source>
</evidence>
<name>A0A1L9NZK9_9RHOB</name>
<dbReference type="GO" id="GO:0005506">
    <property type="term" value="F:iron ion binding"/>
    <property type="evidence" value="ECO:0007669"/>
    <property type="project" value="InterPro"/>
</dbReference>
<accession>A0A1L9NZK9</accession>
<dbReference type="PROSITE" id="PS51007">
    <property type="entry name" value="CYTC"/>
    <property type="match status" value="1"/>
</dbReference>
<dbReference type="OrthoDB" id="9811281at2"/>
<dbReference type="GO" id="GO:0020037">
    <property type="term" value="F:heme binding"/>
    <property type="evidence" value="ECO:0007669"/>
    <property type="project" value="InterPro"/>
</dbReference>
<dbReference type="GO" id="GO:0009055">
    <property type="term" value="F:electron transfer activity"/>
    <property type="evidence" value="ECO:0007669"/>
    <property type="project" value="InterPro"/>
</dbReference>
<evidence type="ECO:0000256" key="6">
    <source>
        <dbReference type="ARBA" id="ARBA00022982"/>
    </source>
</evidence>
<dbReference type="EMBL" id="MLCB01000091">
    <property type="protein sequence ID" value="OJI94652.1"/>
    <property type="molecule type" value="Genomic_DNA"/>
</dbReference>
<dbReference type="STRING" id="696762.PFRI_12010"/>
<keyword evidence="4" id="KW-0679">Respiratory chain</keyword>
<feature type="domain" description="Cytochrome c" evidence="9">
    <location>
        <begin position="41"/>
        <end position="142"/>
    </location>
</feature>
<dbReference type="InterPro" id="IPR009056">
    <property type="entry name" value="Cyt_c-like_dom"/>
</dbReference>
<comment type="caution">
    <text evidence="10">The sequence shown here is derived from an EMBL/GenBank/DDBJ whole genome shotgun (WGS) entry which is preliminary data.</text>
</comment>
<keyword evidence="2" id="KW-0813">Transport</keyword>
<gene>
    <name evidence="10" type="primary">petJ_2</name>
    <name evidence="10" type="ORF">PFRI_12010</name>
</gene>
<comment type="cofactor">
    <cofactor evidence="1">
        <name>heme c</name>
        <dbReference type="ChEBI" id="CHEBI:61717"/>
    </cofactor>
</comment>
<dbReference type="Pfam" id="PF00034">
    <property type="entry name" value="Cytochrom_C"/>
    <property type="match status" value="1"/>
</dbReference>
<evidence type="ECO:0000256" key="5">
    <source>
        <dbReference type="ARBA" id="ARBA00022723"/>
    </source>
</evidence>
<dbReference type="PANTHER" id="PTHR35008:SF4">
    <property type="entry name" value="BLL4482 PROTEIN"/>
    <property type="match status" value="1"/>
</dbReference>
<keyword evidence="7 8" id="KW-0408">Iron</keyword>
<dbReference type="Gene3D" id="1.10.760.10">
    <property type="entry name" value="Cytochrome c-like domain"/>
    <property type="match status" value="1"/>
</dbReference>